<dbReference type="Proteomes" id="UP001190700">
    <property type="component" value="Unassembled WGS sequence"/>
</dbReference>
<comment type="caution">
    <text evidence="2">The sequence shown here is derived from an EMBL/GenBank/DDBJ whole genome shotgun (WGS) entry which is preliminary data.</text>
</comment>
<dbReference type="AlphaFoldDB" id="A0AAE0C4W6"/>
<feature type="region of interest" description="Disordered" evidence="1">
    <location>
        <begin position="330"/>
        <end position="352"/>
    </location>
</feature>
<feature type="compositionally biased region" description="Polar residues" evidence="1">
    <location>
        <begin position="335"/>
        <end position="346"/>
    </location>
</feature>
<sequence length="352" mass="38628">MPRTCSKLLLRCRHRLHLGVWFGDPPSAEPCTAATDLVEIVLDLKRRQVKAPADTVNKRGFTPRADKPNLQNPRAMKTRFAAQPFPKEGNWSQSNSEKMAFHKGSGQTIPFCGNHECMRDRARVTGTATIRTRGYLASKFQRAIENDDAEKFDALCVLTGGKPEMIFDISDCSFCMDDGECVTTARRNRVHQEVQPTIADFLACRYDPLGKPQHRARTAPSSLHAVYMQDASADTGQCGRRQRHVRGHIPDDDSVQKSVVHGCRAMPPKGPPSFVRHVALPLLAVMCASAFAATAEPVTGDTVGGVPSWPPEASFVSDVGRITISRTPWDFDSGELTSTAPSFSSTHESHGT</sequence>
<keyword evidence="3" id="KW-1185">Reference proteome</keyword>
<name>A0AAE0C4W6_9CHLO</name>
<gene>
    <name evidence="2" type="ORF">CYMTET_42069</name>
</gene>
<accession>A0AAE0C4W6</accession>
<proteinExistence type="predicted"/>
<evidence type="ECO:0000313" key="2">
    <source>
        <dbReference type="EMBL" id="KAK3248471.1"/>
    </source>
</evidence>
<protein>
    <submittedName>
        <fullName evidence="2">Uncharacterized protein</fullName>
    </submittedName>
</protein>
<evidence type="ECO:0000313" key="3">
    <source>
        <dbReference type="Proteomes" id="UP001190700"/>
    </source>
</evidence>
<organism evidence="2 3">
    <name type="scientific">Cymbomonas tetramitiformis</name>
    <dbReference type="NCBI Taxonomy" id="36881"/>
    <lineage>
        <taxon>Eukaryota</taxon>
        <taxon>Viridiplantae</taxon>
        <taxon>Chlorophyta</taxon>
        <taxon>Pyramimonadophyceae</taxon>
        <taxon>Pyramimonadales</taxon>
        <taxon>Pyramimonadaceae</taxon>
        <taxon>Cymbomonas</taxon>
    </lineage>
</organism>
<dbReference type="EMBL" id="LGRX02028052">
    <property type="protein sequence ID" value="KAK3248471.1"/>
    <property type="molecule type" value="Genomic_DNA"/>
</dbReference>
<reference evidence="2 3" key="1">
    <citation type="journal article" date="2015" name="Genome Biol. Evol.">
        <title>Comparative Genomics of a Bacterivorous Green Alga Reveals Evolutionary Causalities and Consequences of Phago-Mixotrophic Mode of Nutrition.</title>
        <authorList>
            <person name="Burns J.A."/>
            <person name="Paasch A."/>
            <person name="Narechania A."/>
            <person name="Kim E."/>
        </authorList>
    </citation>
    <scope>NUCLEOTIDE SEQUENCE [LARGE SCALE GENOMIC DNA]</scope>
    <source>
        <strain evidence="2 3">PLY_AMNH</strain>
    </source>
</reference>
<evidence type="ECO:0000256" key="1">
    <source>
        <dbReference type="SAM" id="MobiDB-lite"/>
    </source>
</evidence>